<dbReference type="PROSITE" id="PS51186">
    <property type="entry name" value="GNAT"/>
    <property type="match status" value="1"/>
</dbReference>
<proteinExistence type="predicted"/>
<comment type="caution">
    <text evidence="4">The sequence shown here is derived from an EMBL/GenBank/DDBJ whole genome shotgun (WGS) entry which is preliminary data.</text>
</comment>
<evidence type="ECO:0000259" key="3">
    <source>
        <dbReference type="PROSITE" id="PS51186"/>
    </source>
</evidence>
<dbReference type="InterPro" id="IPR050680">
    <property type="entry name" value="YpeA/RimI_acetyltransf"/>
</dbReference>
<evidence type="ECO:0000256" key="1">
    <source>
        <dbReference type="ARBA" id="ARBA00022679"/>
    </source>
</evidence>
<dbReference type="Proteomes" id="UP001156102">
    <property type="component" value="Unassembled WGS sequence"/>
</dbReference>
<dbReference type="RefSeq" id="WP_254759464.1">
    <property type="nucleotide sequence ID" value="NZ_JANCLT010000006.1"/>
</dbReference>
<evidence type="ECO:0000256" key="2">
    <source>
        <dbReference type="ARBA" id="ARBA00023315"/>
    </source>
</evidence>
<dbReference type="AlphaFoldDB" id="A0AA41XA57"/>
<sequence>MFTMKRAGEAELQEIYELAGINHREATGYTGEDGRDKMISAYEHSFRFGAYFLCAKEADMLAGWVMIDKSMDYLTGEEIGWINDIFVKEQFRGQGCATALMEAALREFQEFGYEEVKLNVYTHNDKAMRLYEKFGFADVNKFMGRKL</sequence>
<dbReference type="SUPFAM" id="SSF55729">
    <property type="entry name" value="Acyl-CoA N-acyltransferases (Nat)"/>
    <property type="match status" value="1"/>
</dbReference>
<feature type="domain" description="N-acetyltransferase" evidence="3">
    <location>
        <begin position="2"/>
        <end position="147"/>
    </location>
</feature>
<dbReference type="GO" id="GO:0016747">
    <property type="term" value="F:acyltransferase activity, transferring groups other than amino-acyl groups"/>
    <property type="evidence" value="ECO:0007669"/>
    <property type="project" value="InterPro"/>
</dbReference>
<dbReference type="InterPro" id="IPR000182">
    <property type="entry name" value="GNAT_dom"/>
</dbReference>
<evidence type="ECO:0000313" key="5">
    <source>
        <dbReference type="Proteomes" id="UP001156102"/>
    </source>
</evidence>
<name>A0AA41XA57_9BACI</name>
<dbReference type="Gene3D" id="3.40.630.30">
    <property type="match status" value="1"/>
</dbReference>
<dbReference type="InterPro" id="IPR016181">
    <property type="entry name" value="Acyl_CoA_acyltransferase"/>
</dbReference>
<organism evidence="4 5">
    <name type="scientific">Ectobacillus ponti</name>
    <dbReference type="NCBI Taxonomy" id="2961894"/>
    <lineage>
        <taxon>Bacteria</taxon>
        <taxon>Bacillati</taxon>
        <taxon>Bacillota</taxon>
        <taxon>Bacilli</taxon>
        <taxon>Bacillales</taxon>
        <taxon>Bacillaceae</taxon>
        <taxon>Ectobacillus</taxon>
    </lineage>
</organism>
<accession>A0AA41XA57</accession>
<gene>
    <name evidence="4" type="ORF">NK662_13495</name>
</gene>
<protein>
    <submittedName>
        <fullName evidence="4">GNAT family N-acetyltransferase</fullName>
    </submittedName>
</protein>
<dbReference type="PANTHER" id="PTHR43420">
    <property type="entry name" value="ACETYLTRANSFERASE"/>
    <property type="match status" value="1"/>
</dbReference>
<keyword evidence="5" id="KW-1185">Reference proteome</keyword>
<reference evidence="4" key="1">
    <citation type="submission" date="2022-07" db="EMBL/GenBank/DDBJ databases">
        <authorList>
            <person name="Li W.-J."/>
            <person name="Deng Q.-Q."/>
        </authorList>
    </citation>
    <scope>NUCLEOTIDE SEQUENCE</scope>
    <source>
        <strain evidence="4">SYSU M60031</strain>
    </source>
</reference>
<dbReference type="EMBL" id="JANCLT010000006">
    <property type="protein sequence ID" value="MCP8969544.1"/>
    <property type="molecule type" value="Genomic_DNA"/>
</dbReference>
<keyword evidence="2" id="KW-0012">Acyltransferase</keyword>
<evidence type="ECO:0000313" key="4">
    <source>
        <dbReference type="EMBL" id="MCP8969544.1"/>
    </source>
</evidence>
<dbReference type="Pfam" id="PF00583">
    <property type="entry name" value="Acetyltransf_1"/>
    <property type="match status" value="1"/>
</dbReference>
<keyword evidence="1" id="KW-0808">Transferase</keyword>
<dbReference type="CDD" id="cd04301">
    <property type="entry name" value="NAT_SF"/>
    <property type="match status" value="1"/>
</dbReference>